<dbReference type="OrthoDB" id="347435at2759"/>
<dbReference type="Gene3D" id="3.40.50.300">
    <property type="entry name" value="P-loop containing nucleotide triphosphate hydrolases"/>
    <property type="match status" value="1"/>
</dbReference>
<sequence>MDPRPTTSRIAAHILSRLPTRSPLTRPLFIALQGPQGSGKTYLTSRLSTYLSSPPHNLSLATLSLDDLYLPHQQLRALKERYPLNRLLAGRGLPGTHDLELGVRILQGLRDINDDGSRNEVLLPTFEKSLHNGEGDRLPPSPTHSAKGPLDVILMEGWCMGFSAIASDELDERWEERVGGEMKRWCAVEHVREVNEMLKGYEALWAFFDVFVRIIPSPPPSPTPSLDPHDPTSPYAIICKWRLEQEHYMKAHNGGMGMSDEQVVSFVDRYIPGYIFFSDGITRGPSVTTITQKNTPRWIGKSLRITIGEEREFVGEEVF</sequence>
<dbReference type="InterPro" id="IPR027417">
    <property type="entry name" value="P-loop_NTPase"/>
</dbReference>
<evidence type="ECO:0008006" key="3">
    <source>
        <dbReference type="Google" id="ProtNLM"/>
    </source>
</evidence>
<gene>
    <name evidence="1" type="ORF">PILCRDRAFT_829899</name>
</gene>
<name>A0A0C3EHX9_PILCF</name>
<dbReference type="Proteomes" id="UP000054166">
    <property type="component" value="Unassembled WGS sequence"/>
</dbReference>
<dbReference type="AlphaFoldDB" id="A0A0C3EHX9"/>
<dbReference type="EMBL" id="KN833149">
    <property type="protein sequence ID" value="KIM72235.1"/>
    <property type="molecule type" value="Genomic_DNA"/>
</dbReference>
<dbReference type="SUPFAM" id="SSF52540">
    <property type="entry name" value="P-loop containing nucleoside triphosphate hydrolases"/>
    <property type="match status" value="1"/>
</dbReference>
<proteinExistence type="predicted"/>
<dbReference type="InParanoid" id="A0A0C3EHX9"/>
<reference evidence="2" key="2">
    <citation type="submission" date="2015-01" db="EMBL/GenBank/DDBJ databases">
        <title>Evolutionary Origins and Diversification of the Mycorrhizal Mutualists.</title>
        <authorList>
            <consortium name="DOE Joint Genome Institute"/>
            <consortium name="Mycorrhizal Genomics Consortium"/>
            <person name="Kohler A."/>
            <person name="Kuo A."/>
            <person name="Nagy L.G."/>
            <person name="Floudas D."/>
            <person name="Copeland A."/>
            <person name="Barry K.W."/>
            <person name="Cichocki N."/>
            <person name="Veneault-Fourrey C."/>
            <person name="LaButti K."/>
            <person name="Lindquist E.A."/>
            <person name="Lipzen A."/>
            <person name="Lundell T."/>
            <person name="Morin E."/>
            <person name="Murat C."/>
            <person name="Riley R."/>
            <person name="Ohm R."/>
            <person name="Sun H."/>
            <person name="Tunlid A."/>
            <person name="Henrissat B."/>
            <person name="Grigoriev I.V."/>
            <person name="Hibbett D.S."/>
            <person name="Martin F."/>
        </authorList>
    </citation>
    <scope>NUCLEOTIDE SEQUENCE [LARGE SCALE GENOMIC DNA]</scope>
    <source>
        <strain evidence="2">F 1598</strain>
    </source>
</reference>
<accession>A0A0C3EHX9</accession>
<evidence type="ECO:0000313" key="2">
    <source>
        <dbReference type="Proteomes" id="UP000054166"/>
    </source>
</evidence>
<dbReference type="HOGENOM" id="CLU_056986_1_0_1"/>
<reference evidence="1 2" key="1">
    <citation type="submission" date="2014-04" db="EMBL/GenBank/DDBJ databases">
        <authorList>
            <consortium name="DOE Joint Genome Institute"/>
            <person name="Kuo A."/>
            <person name="Tarkka M."/>
            <person name="Buscot F."/>
            <person name="Kohler A."/>
            <person name="Nagy L.G."/>
            <person name="Floudas D."/>
            <person name="Copeland A."/>
            <person name="Barry K.W."/>
            <person name="Cichocki N."/>
            <person name="Veneault-Fourrey C."/>
            <person name="LaButti K."/>
            <person name="Lindquist E.A."/>
            <person name="Lipzen A."/>
            <person name="Lundell T."/>
            <person name="Morin E."/>
            <person name="Murat C."/>
            <person name="Sun H."/>
            <person name="Tunlid A."/>
            <person name="Henrissat B."/>
            <person name="Grigoriev I.V."/>
            <person name="Hibbett D.S."/>
            <person name="Martin F."/>
            <person name="Nordberg H.P."/>
            <person name="Cantor M.N."/>
            <person name="Hua S.X."/>
        </authorList>
    </citation>
    <scope>NUCLEOTIDE SEQUENCE [LARGE SCALE GENOMIC DNA]</scope>
    <source>
        <strain evidence="1 2">F 1598</strain>
    </source>
</reference>
<organism evidence="1 2">
    <name type="scientific">Piloderma croceum (strain F 1598)</name>
    <dbReference type="NCBI Taxonomy" id="765440"/>
    <lineage>
        <taxon>Eukaryota</taxon>
        <taxon>Fungi</taxon>
        <taxon>Dikarya</taxon>
        <taxon>Basidiomycota</taxon>
        <taxon>Agaricomycotina</taxon>
        <taxon>Agaricomycetes</taxon>
        <taxon>Agaricomycetidae</taxon>
        <taxon>Atheliales</taxon>
        <taxon>Atheliaceae</taxon>
        <taxon>Piloderma</taxon>
    </lineage>
</organism>
<evidence type="ECO:0000313" key="1">
    <source>
        <dbReference type="EMBL" id="KIM72235.1"/>
    </source>
</evidence>
<dbReference type="FunCoup" id="A0A0C3EHX9">
    <property type="interactions" value="416"/>
</dbReference>
<protein>
    <recommendedName>
        <fullName evidence="3">Phosphoribulokinase/uridine kinase domain-containing protein</fullName>
    </recommendedName>
</protein>
<dbReference type="STRING" id="765440.A0A0C3EHX9"/>
<dbReference type="PANTHER" id="PTHR10285">
    <property type="entry name" value="URIDINE KINASE"/>
    <property type="match status" value="1"/>
</dbReference>
<keyword evidence="2" id="KW-1185">Reference proteome</keyword>